<name>A0ABV5IBW2_9ACTN</name>
<protein>
    <submittedName>
        <fullName evidence="1">Uncharacterized protein</fullName>
    </submittedName>
</protein>
<evidence type="ECO:0000313" key="2">
    <source>
        <dbReference type="Proteomes" id="UP001589647"/>
    </source>
</evidence>
<organism evidence="1 2">
    <name type="scientific">Nonomuraea spiralis</name>
    <dbReference type="NCBI Taxonomy" id="46182"/>
    <lineage>
        <taxon>Bacteria</taxon>
        <taxon>Bacillati</taxon>
        <taxon>Actinomycetota</taxon>
        <taxon>Actinomycetes</taxon>
        <taxon>Streptosporangiales</taxon>
        <taxon>Streptosporangiaceae</taxon>
        <taxon>Nonomuraea</taxon>
    </lineage>
</organism>
<dbReference type="RefSeq" id="WP_189647254.1">
    <property type="nucleotide sequence ID" value="NZ_BMRC01000004.1"/>
</dbReference>
<dbReference type="Proteomes" id="UP001589647">
    <property type="component" value="Unassembled WGS sequence"/>
</dbReference>
<sequence>MATAAPILVLPEPTSVVDKSGSSPATWRPPRRSYWCTYARAWITVKHHYGLTVTVREKRALICMLRTCATSPPFA</sequence>
<proteinExistence type="predicted"/>
<dbReference type="EMBL" id="JBHMEI010000006">
    <property type="protein sequence ID" value="MFB9201931.1"/>
    <property type="molecule type" value="Genomic_DNA"/>
</dbReference>
<evidence type="ECO:0000313" key="1">
    <source>
        <dbReference type="EMBL" id="MFB9201931.1"/>
    </source>
</evidence>
<gene>
    <name evidence="1" type="ORF">ACFFV7_12075</name>
</gene>
<keyword evidence="2" id="KW-1185">Reference proteome</keyword>
<comment type="caution">
    <text evidence="1">The sequence shown here is derived from an EMBL/GenBank/DDBJ whole genome shotgun (WGS) entry which is preliminary data.</text>
</comment>
<accession>A0ABV5IBW2</accession>
<reference evidence="1 2" key="1">
    <citation type="submission" date="2024-09" db="EMBL/GenBank/DDBJ databases">
        <authorList>
            <person name="Sun Q."/>
            <person name="Mori K."/>
        </authorList>
    </citation>
    <scope>NUCLEOTIDE SEQUENCE [LARGE SCALE GENOMIC DNA]</scope>
    <source>
        <strain evidence="1 2">CCM 3426</strain>
    </source>
</reference>